<evidence type="ECO:0000256" key="6">
    <source>
        <dbReference type="SAM" id="SignalP"/>
    </source>
</evidence>
<dbReference type="Pfam" id="PF00496">
    <property type="entry name" value="SBP_bac_5"/>
    <property type="match status" value="1"/>
</dbReference>
<dbReference type="PIRSF" id="PIRSF002741">
    <property type="entry name" value="MppA"/>
    <property type="match status" value="1"/>
</dbReference>
<dbReference type="PANTHER" id="PTHR30290:SF79">
    <property type="entry name" value="DIPEPTIDE-BINDING PROTEIN DPPE"/>
    <property type="match status" value="1"/>
</dbReference>
<feature type="chain" id="PRO_5011542778" evidence="6">
    <location>
        <begin position="31"/>
        <end position="538"/>
    </location>
</feature>
<dbReference type="GO" id="GO:0030288">
    <property type="term" value="C:outer membrane-bounded periplasmic space"/>
    <property type="evidence" value="ECO:0007669"/>
    <property type="project" value="UniProtKB-ARBA"/>
</dbReference>
<keyword evidence="9" id="KW-1185">Reference proteome</keyword>
<name>A0A1H9CTT4_9LACT</name>
<keyword evidence="3" id="KW-0813">Transport</keyword>
<evidence type="ECO:0000256" key="2">
    <source>
        <dbReference type="ARBA" id="ARBA00005695"/>
    </source>
</evidence>
<evidence type="ECO:0000313" key="9">
    <source>
        <dbReference type="Proteomes" id="UP000198833"/>
    </source>
</evidence>
<reference evidence="8 9" key="1">
    <citation type="submission" date="2016-10" db="EMBL/GenBank/DDBJ databases">
        <authorList>
            <person name="de Groot N.N."/>
        </authorList>
    </citation>
    <scope>NUCLEOTIDE SEQUENCE [LARGE SCALE GENOMIC DNA]</scope>
    <source>
        <strain evidence="8 9">DSM 15695</strain>
    </source>
</reference>
<comment type="similarity">
    <text evidence="2">Belongs to the bacterial solute-binding protein 5 family.</text>
</comment>
<sequence>MKKLLKKLIALGVASLSLSPLVNLVPVASAQEQVLNISTSAEPPTIDPALATDSTSGSILRNVFEGLTVVSPEGEVQPGAAESWEVSDDGLVYTFKLREGNKWSNGDPVTAQDFEFAWKRVLNPETASQYASIMFPIKGAEAYNSGEGKVEDVGIKAVDESTLEVTLVAPTAYFLELPAFYSFMPVNQKVVEGDENWAMEAGEAYVTNGAFKLETWNHNSDYVLTKNDQYWDKDNVKLDQVNVKIIESEATANAEFQAGSIDYLGSPYSPVSLDNIDQYRADGILQSVPYAAIYWYKLNTTDEVLSNVNIRKALALAIDRQGLIDNVTKGEQIPALGYIPPTIEGFEEDRGYLKDADFEQAKELLAKGLEELGMKDPSELNIEISINTSEAHSTIAQYIQEGWSKNLGINASIRNSEWQVYLDELSNLQYQVGRLGWIADFNDASTFLDMYRTADTGNNDTGWESEEFKNKLDEANQEQDPEKRKGLLLEAEAMIMEDLPVIPLYYYTNNFVVKDGVEGMQPDALGNINLKNVSIKAE</sequence>
<dbReference type="FunFam" id="3.90.76.10:FF:000001">
    <property type="entry name" value="Oligopeptide ABC transporter substrate-binding protein"/>
    <property type="match status" value="1"/>
</dbReference>
<protein>
    <submittedName>
        <fullName evidence="8">Oligopeptide transport system substrate-binding protein</fullName>
    </submittedName>
</protein>
<dbReference type="OrthoDB" id="9801912at2"/>
<dbReference type="Gene3D" id="3.40.190.10">
    <property type="entry name" value="Periplasmic binding protein-like II"/>
    <property type="match status" value="1"/>
</dbReference>
<evidence type="ECO:0000256" key="4">
    <source>
        <dbReference type="ARBA" id="ARBA00022729"/>
    </source>
</evidence>
<feature type="domain" description="Solute-binding protein family 5" evidence="7">
    <location>
        <begin position="75"/>
        <end position="458"/>
    </location>
</feature>
<dbReference type="PANTHER" id="PTHR30290">
    <property type="entry name" value="PERIPLASMIC BINDING COMPONENT OF ABC TRANSPORTER"/>
    <property type="match status" value="1"/>
</dbReference>
<evidence type="ECO:0000256" key="3">
    <source>
        <dbReference type="ARBA" id="ARBA00022448"/>
    </source>
</evidence>
<keyword evidence="5" id="KW-0571">Peptide transport</keyword>
<dbReference type="FunFam" id="3.10.105.10:FF:000001">
    <property type="entry name" value="Oligopeptide ABC transporter, oligopeptide-binding protein"/>
    <property type="match status" value="1"/>
</dbReference>
<gene>
    <name evidence="8" type="ORF">SAMN04488558_104127</name>
</gene>
<dbReference type="GO" id="GO:0015833">
    <property type="term" value="P:peptide transport"/>
    <property type="evidence" value="ECO:0007669"/>
    <property type="project" value="UniProtKB-KW"/>
</dbReference>
<dbReference type="Gene3D" id="3.90.76.10">
    <property type="entry name" value="Dipeptide-binding Protein, Domain 1"/>
    <property type="match status" value="1"/>
</dbReference>
<dbReference type="Proteomes" id="UP000198833">
    <property type="component" value="Unassembled WGS sequence"/>
</dbReference>
<feature type="signal peptide" evidence="6">
    <location>
        <begin position="1"/>
        <end position="30"/>
    </location>
</feature>
<comment type="subcellular location">
    <subcellularLocation>
        <location evidence="1">Cell envelope</location>
    </subcellularLocation>
</comment>
<evidence type="ECO:0000256" key="5">
    <source>
        <dbReference type="ARBA" id="ARBA00022856"/>
    </source>
</evidence>
<dbReference type="RefSeq" id="WP_092571334.1">
    <property type="nucleotide sequence ID" value="NZ_CALUDV010000003.1"/>
</dbReference>
<keyword evidence="4 6" id="KW-0732">Signal</keyword>
<dbReference type="SUPFAM" id="SSF53850">
    <property type="entry name" value="Periplasmic binding protein-like II"/>
    <property type="match status" value="1"/>
</dbReference>
<evidence type="ECO:0000259" key="7">
    <source>
        <dbReference type="Pfam" id="PF00496"/>
    </source>
</evidence>
<dbReference type="AlphaFoldDB" id="A0A1H9CTT4"/>
<dbReference type="InterPro" id="IPR030678">
    <property type="entry name" value="Peptide/Ni-bd"/>
</dbReference>
<dbReference type="EMBL" id="FOEN01000004">
    <property type="protein sequence ID" value="SEQ03988.1"/>
    <property type="molecule type" value="Genomic_DNA"/>
</dbReference>
<dbReference type="CDD" id="cd08504">
    <property type="entry name" value="PBP2_OppA"/>
    <property type="match status" value="1"/>
</dbReference>
<organism evidence="8 9">
    <name type="scientific">Ignavigranum ruoffiae</name>
    <dbReference type="NCBI Taxonomy" id="89093"/>
    <lineage>
        <taxon>Bacteria</taxon>
        <taxon>Bacillati</taxon>
        <taxon>Bacillota</taxon>
        <taxon>Bacilli</taxon>
        <taxon>Lactobacillales</taxon>
        <taxon>Aerococcaceae</taxon>
        <taxon>Ignavigranum</taxon>
    </lineage>
</organism>
<dbReference type="Gene3D" id="3.10.105.10">
    <property type="entry name" value="Dipeptide-binding Protein, Domain 3"/>
    <property type="match status" value="1"/>
</dbReference>
<dbReference type="GO" id="GO:0043190">
    <property type="term" value="C:ATP-binding cassette (ABC) transporter complex"/>
    <property type="evidence" value="ECO:0007669"/>
    <property type="project" value="InterPro"/>
</dbReference>
<accession>A0A1H9CTT4</accession>
<dbReference type="InterPro" id="IPR000914">
    <property type="entry name" value="SBP_5_dom"/>
</dbReference>
<dbReference type="GO" id="GO:1904680">
    <property type="term" value="F:peptide transmembrane transporter activity"/>
    <property type="evidence" value="ECO:0007669"/>
    <property type="project" value="TreeGrafter"/>
</dbReference>
<proteinExistence type="inferred from homology"/>
<evidence type="ECO:0000313" key="8">
    <source>
        <dbReference type="EMBL" id="SEQ03988.1"/>
    </source>
</evidence>
<dbReference type="STRING" id="89093.SAMN04488558_104127"/>
<evidence type="ECO:0000256" key="1">
    <source>
        <dbReference type="ARBA" id="ARBA00004196"/>
    </source>
</evidence>
<dbReference type="InterPro" id="IPR039424">
    <property type="entry name" value="SBP_5"/>
</dbReference>
<keyword evidence="5" id="KW-0653">Protein transport</keyword>